<name>A0A4Q1UFG1_9LACO</name>
<keyword evidence="7" id="KW-1185">Reference proteome</keyword>
<dbReference type="EMBL" id="MSSM01000005">
    <property type="protein sequence ID" value="RXT29618.1"/>
    <property type="molecule type" value="Genomic_DNA"/>
</dbReference>
<organism evidence="4 6">
    <name type="scientific">Lacticaseibacillus chiayiensis</name>
    <dbReference type="NCBI Taxonomy" id="2100821"/>
    <lineage>
        <taxon>Bacteria</taxon>
        <taxon>Bacillati</taxon>
        <taxon>Bacillota</taxon>
        <taxon>Bacilli</taxon>
        <taxon>Lactobacillales</taxon>
        <taxon>Lactobacillaceae</taxon>
        <taxon>Lacticaseibacillus</taxon>
    </lineage>
</organism>
<reference evidence="4 6" key="1">
    <citation type="submission" date="2017-01" db="EMBL/GenBank/DDBJ databases">
        <title>Lactobacillus chiayiensis sp. nov., a lactic acid bacterium isolated from compost.</title>
        <authorList>
            <person name="Huang C.-H."/>
        </authorList>
    </citation>
    <scope>NUCLEOTIDE SEQUENCE [LARGE SCALE GENOMIC DNA]</scope>
    <source>
        <strain evidence="6">chh01</strain>
        <strain evidence="4">Chh01</strain>
    </source>
</reference>
<dbReference type="RefSeq" id="WP_129301045.1">
    <property type="nucleotide sequence ID" value="NZ_CP074378.1"/>
</dbReference>
<evidence type="ECO:0000256" key="2">
    <source>
        <dbReference type="ARBA" id="ARBA00023163"/>
    </source>
</evidence>
<dbReference type="InterPro" id="IPR036388">
    <property type="entry name" value="WH-like_DNA-bd_sf"/>
</dbReference>
<proteinExistence type="predicted"/>
<sequence>MNLFDFIENNEARDVRLLQLLLAASTPGCSYQQLLESLQVTPSTLAATVASLQQRLQTFNEAAQIRQCNEGKGRRIFLETKKPILFDGLYRQLLRQSKEYRILATLLEKGKCRVGDLTTELYMSKAAIFRKIKQLNHAMKPYALKIKNSTLIGSEVEIRYLYYQLVLNSYDAKQLAALAETFSVRRYIKRFEKQSQFKFSHDGEIKLSVWLGIALKRHFTSDKRFTDVSENILQQLKSDRLYQLIRNWLFEIAKKHALVLDEFEVYNIYIFMCSMEILDLSKMESSQVQKYLATALPIIHQRNQEFLTALHQIFPAFDAHVSVASQIRIHYSLNQLHHRVQFFNEKLMLLDSFDKPDVFGEALPVDVHNLQALAHRLTTIAVKDRFAFDEVAKRRFAARYYLNLLIAIHEQIAQPVRIGILIPGDWLASGGLVNRMRMALGGVCQIAIEAAETSKTYDLLVTTSELTPARMAADHLYRISKIETVYDMDQIKKLVTSIHHEKQPF</sequence>
<dbReference type="Pfam" id="PF05043">
    <property type="entry name" value="Mga"/>
    <property type="match status" value="1"/>
</dbReference>
<keyword evidence="2" id="KW-0804">Transcription</keyword>
<dbReference type="InterPro" id="IPR007737">
    <property type="entry name" value="Mga_HTH"/>
</dbReference>
<evidence type="ECO:0000313" key="4">
    <source>
        <dbReference type="EMBL" id="RXT29618.1"/>
    </source>
</evidence>
<feature type="domain" description="Mga helix-turn-helix" evidence="3">
    <location>
        <begin position="89"/>
        <end position="165"/>
    </location>
</feature>
<dbReference type="PANTHER" id="PTHR30185:SF18">
    <property type="entry name" value="TRANSCRIPTIONAL REGULATOR MTLR"/>
    <property type="match status" value="1"/>
</dbReference>
<dbReference type="PANTHER" id="PTHR30185">
    <property type="entry name" value="CRYPTIC BETA-GLUCOSIDE BGL OPERON ANTITERMINATOR"/>
    <property type="match status" value="1"/>
</dbReference>
<evidence type="ECO:0000313" key="6">
    <source>
        <dbReference type="Proteomes" id="UP000290475"/>
    </source>
</evidence>
<evidence type="ECO:0000313" key="7">
    <source>
        <dbReference type="Proteomes" id="UP001164790"/>
    </source>
</evidence>
<dbReference type="Proteomes" id="UP000290475">
    <property type="component" value="Unassembled WGS sequence"/>
</dbReference>
<accession>A0A4Q1UFG1</accession>
<keyword evidence="1" id="KW-0805">Transcription regulation</keyword>
<protein>
    <submittedName>
        <fullName evidence="5">Helix-turn-helix domain-containing protein</fullName>
    </submittedName>
</protein>
<dbReference type="AlphaFoldDB" id="A0A4Q1UFG1"/>
<gene>
    <name evidence="4" type="ORF">BVJ53_02755</name>
    <name evidence="5" type="ORF">OFW50_07895</name>
</gene>
<reference evidence="5" key="2">
    <citation type="submission" date="2022-10" db="EMBL/GenBank/DDBJ databases">
        <title>Comparative genomic analysis and in-vitro probiotic properties of the potential probiotic L. chiayiensis AACE 3.</title>
        <authorList>
            <person name="Kang X."/>
        </authorList>
    </citation>
    <scope>NUCLEOTIDE SEQUENCE</scope>
    <source>
        <strain evidence="5">AACE 3</strain>
    </source>
</reference>
<dbReference type="EMBL" id="CP107523">
    <property type="protein sequence ID" value="UYN55430.1"/>
    <property type="molecule type" value="Genomic_DNA"/>
</dbReference>
<evidence type="ECO:0000313" key="5">
    <source>
        <dbReference type="EMBL" id="UYN55430.1"/>
    </source>
</evidence>
<dbReference type="Proteomes" id="UP001164790">
    <property type="component" value="Chromosome"/>
</dbReference>
<evidence type="ECO:0000256" key="1">
    <source>
        <dbReference type="ARBA" id="ARBA00023015"/>
    </source>
</evidence>
<dbReference type="InterPro" id="IPR050661">
    <property type="entry name" value="BglG_antiterminators"/>
</dbReference>
<evidence type="ECO:0000259" key="3">
    <source>
        <dbReference type="Pfam" id="PF05043"/>
    </source>
</evidence>
<dbReference type="Gene3D" id="1.10.10.10">
    <property type="entry name" value="Winged helix-like DNA-binding domain superfamily/Winged helix DNA-binding domain"/>
    <property type="match status" value="1"/>
</dbReference>